<dbReference type="AlphaFoldDB" id="A0A841BLY4"/>
<sequence length="249" mass="25936">MTAADTSIVDSVRGPHWHTARLRGDGRHFLDGAAAAALLSALDAAEADPRCRAFAVTADGEWFCSGLRLPDRPGTPDWLDSADPVPLAVFARLASSPLVTVAAVQGRATGGGVGLAAACDLVIAARTARFRLTEAIVGLTPKAIGPHLVRRLGAHRTYLLALLAWDIDAVQAAALGLADLVADDLGTAVRRQLTVLRHIDPHAVAELKRDRATGTGEESAQAATALRARFADPGVIDRISALRDAGALS</sequence>
<keyword evidence="3" id="KW-1185">Reference proteome</keyword>
<evidence type="ECO:0000313" key="2">
    <source>
        <dbReference type="EMBL" id="MBB5867762.1"/>
    </source>
</evidence>
<protein>
    <submittedName>
        <fullName evidence="2">Polyketide biosynthesis enoyl-CoA hydratase PksH</fullName>
    </submittedName>
</protein>
<proteinExistence type="inferred from homology"/>
<dbReference type="CDD" id="cd06558">
    <property type="entry name" value="crotonase-like"/>
    <property type="match status" value="1"/>
</dbReference>
<gene>
    <name evidence="2" type="ORF">F4553_001141</name>
</gene>
<reference evidence="2 3" key="1">
    <citation type="submission" date="2020-08" db="EMBL/GenBank/DDBJ databases">
        <title>Sequencing the genomes of 1000 actinobacteria strains.</title>
        <authorList>
            <person name="Klenk H.-P."/>
        </authorList>
    </citation>
    <scope>NUCLEOTIDE SEQUENCE [LARGE SCALE GENOMIC DNA]</scope>
    <source>
        <strain evidence="2 3">DSM 45362</strain>
    </source>
</reference>
<dbReference type="Pfam" id="PF00378">
    <property type="entry name" value="ECH_1"/>
    <property type="match status" value="1"/>
</dbReference>
<comment type="caution">
    <text evidence="2">The sequence shown here is derived from an EMBL/GenBank/DDBJ whole genome shotgun (WGS) entry which is preliminary data.</text>
</comment>
<accession>A0A841BLY4</accession>
<dbReference type="InterPro" id="IPR001753">
    <property type="entry name" value="Enoyl-CoA_hydra/iso"/>
</dbReference>
<name>A0A841BLY4_9ACTN</name>
<dbReference type="InterPro" id="IPR029045">
    <property type="entry name" value="ClpP/crotonase-like_dom_sf"/>
</dbReference>
<dbReference type="PANTHER" id="PTHR42964:SF1">
    <property type="entry name" value="POLYKETIDE BIOSYNTHESIS ENOYL-COA HYDRATASE PKSH-RELATED"/>
    <property type="match status" value="1"/>
</dbReference>
<evidence type="ECO:0000256" key="1">
    <source>
        <dbReference type="ARBA" id="ARBA00005254"/>
    </source>
</evidence>
<dbReference type="PANTHER" id="PTHR42964">
    <property type="entry name" value="ENOYL-COA HYDRATASE"/>
    <property type="match status" value="1"/>
</dbReference>
<dbReference type="EMBL" id="JACHMN010000001">
    <property type="protein sequence ID" value="MBB5867762.1"/>
    <property type="molecule type" value="Genomic_DNA"/>
</dbReference>
<dbReference type="Gene3D" id="3.90.226.10">
    <property type="entry name" value="2-enoyl-CoA Hydratase, Chain A, domain 1"/>
    <property type="match status" value="1"/>
</dbReference>
<dbReference type="Proteomes" id="UP000587527">
    <property type="component" value="Unassembled WGS sequence"/>
</dbReference>
<dbReference type="InterPro" id="IPR051683">
    <property type="entry name" value="Enoyl-CoA_Hydratase/Isomerase"/>
</dbReference>
<evidence type="ECO:0000313" key="3">
    <source>
        <dbReference type="Proteomes" id="UP000587527"/>
    </source>
</evidence>
<dbReference type="SUPFAM" id="SSF52096">
    <property type="entry name" value="ClpP/crotonase"/>
    <property type="match status" value="1"/>
</dbReference>
<dbReference type="RefSeq" id="WP_184832900.1">
    <property type="nucleotide sequence ID" value="NZ_JACHMN010000001.1"/>
</dbReference>
<comment type="similarity">
    <text evidence="1">Belongs to the enoyl-CoA hydratase/isomerase family.</text>
</comment>
<dbReference type="GO" id="GO:0003824">
    <property type="term" value="F:catalytic activity"/>
    <property type="evidence" value="ECO:0007669"/>
    <property type="project" value="UniProtKB-ARBA"/>
</dbReference>
<organism evidence="2 3">
    <name type="scientific">Allocatelliglobosispora scoriae</name>
    <dbReference type="NCBI Taxonomy" id="643052"/>
    <lineage>
        <taxon>Bacteria</taxon>
        <taxon>Bacillati</taxon>
        <taxon>Actinomycetota</taxon>
        <taxon>Actinomycetes</taxon>
        <taxon>Micromonosporales</taxon>
        <taxon>Micromonosporaceae</taxon>
        <taxon>Allocatelliglobosispora</taxon>
    </lineage>
</organism>